<comment type="caution">
    <text evidence="5">The sequence shown here is derived from an EMBL/GenBank/DDBJ whole genome shotgun (WGS) entry which is preliminary data.</text>
</comment>
<keyword evidence="1 3" id="KW-0853">WD repeat</keyword>
<evidence type="ECO:0000313" key="5">
    <source>
        <dbReference type="EMBL" id="KAG5640298.1"/>
    </source>
</evidence>
<dbReference type="GO" id="GO:0008017">
    <property type="term" value="F:microtubule binding"/>
    <property type="evidence" value="ECO:0007669"/>
    <property type="project" value="TreeGrafter"/>
</dbReference>
<dbReference type="InterPro" id="IPR006594">
    <property type="entry name" value="LisH"/>
</dbReference>
<dbReference type="EMBL" id="JABCKV010000885">
    <property type="protein sequence ID" value="KAG5640298.1"/>
    <property type="molecule type" value="Genomic_DNA"/>
</dbReference>
<reference evidence="5" key="1">
    <citation type="submission" date="2020-07" db="EMBL/GenBank/DDBJ databases">
        <authorList>
            <person name="Nieuwenhuis M."/>
            <person name="Van De Peppel L.J.J."/>
        </authorList>
    </citation>
    <scope>NUCLEOTIDE SEQUENCE</scope>
    <source>
        <strain evidence="5">AP01</strain>
        <tissue evidence="5">Mycelium</tissue>
    </source>
</reference>
<proteinExistence type="predicted"/>
<evidence type="ECO:0000259" key="4">
    <source>
        <dbReference type="Pfam" id="PF24951"/>
    </source>
</evidence>
<dbReference type="AlphaFoldDB" id="A0A9P7FYA9"/>
<dbReference type="InterPro" id="IPR036322">
    <property type="entry name" value="WD40_repeat_dom_sf"/>
</dbReference>
<gene>
    <name evidence="5" type="ORF">DXG03_009329</name>
</gene>
<dbReference type="InterPro" id="IPR001680">
    <property type="entry name" value="WD40_rpt"/>
</dbReference>
<dbReference type="PROSITE" id="PS50294">
    <property type="entry name" value="WD_REPEATS_REGION"/>
    <property type="match status" value="1"/>
</dbReference>
<evidence type="ECO:0000256" key="3">
    <source>
        <dbReference type="PROSITE-ProRule" id="PRU00221"/>
    </source>
</evidence>
<dbReference type="OrthoDB" id="10264588at2759"/>
<feature type="repeat" description="WD" evidence="3">
    <location>
        <begin position="126"/>
        <end position="167"/>
    </location>
</feature>
<dbReference type="PROSITE" id="PS50082">
    <property type="entry name" value="WD_REPEATS_2"/>
    <property type="match status" value="1"/>
</dbReference>
<organism evidence="5 6">
    <name type="scientific">Asterophora parasitica</name>
    <dbReference type="NCBI Taxonomy" id="117018"/>
    <lineage>
        <taxon>Eukaryota</taxon>
        <taxon>Fungi</taxon>
        <taxon>Dikarya</taxon>
        <taxon>Basidiomycota</taxon>
        <taxon>Agaricomycotina</taxon>
        <taxon>Agaricomycetes</taxon>
        <taxon>Agaricomycetidae</taxon>
        <taxon>Agaricales</taxon>
        <taxon>Tricholomatineae</taxon>
        <taxon>Lyophyllaceae</taxon>
        <taxon>Asterophora</taxon>
    </lineage>
</organism>
<dbReference type="Pfam" id="PF24951">
    <property type="entry name" value="LisH_PAC1"/>
    <property type="match status" value="1"/>
</dbReference>
<dbReference type="Gene3D" id="2.130.10.10">
    <property type="entry name" value="YVTN repeat-like/Quinoprotein amine dehydrogenase"/>
    <property type="match status" value="1"/>
</dbReference>
<accession>A0A9P7FYA9</accession>
<dbReference type="GO" id="GO:1990234">
    <property type="term" value="C:transferase complex"/>
    <property type="evidence" value="ECO:0007669"/>
    <property type="project" value="UniProtKB-ARBA"/>
</dbReference>
<dbReference type="SMART" id="SM00320">
    <property type="entry name" value="WD40"/>
    <property type="match status" value="2"/>
</dbReference>
<dbReference type="Gene3D" id="1.20.960.30">
    <property type="match status" value="1"/>
</dbReference>
<dbReference type="InterPro" id="IPR015943">
    <property type="entry name" value="WD40/YVTN_repeat-like_dom_sf"/>
</dbReference>
<evidence type="ECO:0000256" key="1">
    <source>
        <dbReference type="ARBA" id="ARBA00022574"/>
    </source>
</evidence>
<evidence type="ECO:0000313" key="6">
    <source>
        <dbReference type="Proteomes" id="UP000775547"/>
    </source>
</evidence>
<evidence type="ECO:0000256" key="2">
    <source>
        <dbReference type="ARBA" id="ARBA00022737"/>
    </source>
</evidence>
<reference evidence="5" key="2">
    <citation type="submission" date="2021-10" db="EMBL/GenBank/DDBJ databases">
        <title>Phylogenomics reveals ancestral predisposition of the termite-cultivated fungus Termitomyces towards a domesticated lifestyle.</title>
        <authorList>
            <person name="Auxier B."/>
            <person name="Grum-Grzhimaylo A."/>
            <person name="Cardenas M.E."/>
            <person name="Lodge J.D."/>
            <person name="Laessoe T."/>
            <person name="Pedersen O."/>
            <person name="Smith M.E."/>
            <person name="Kuyper T.W."/>
            <person name="Franco-Molano E.A."/>
            <person name="Baroni T.J."/>
            <person name="Aanen D.K."/>
        </authorList>
    </citation>
    <scope>NUCLEOTIDE SEQUENCE</scope>
    <source>
        <strain evidence="5">AP01</strain>
        <tissue evidence="5">Mycelium</tissue>
    </source>
</reference>
<dbReference type="InterPro" id="IPR037190">
    <property type="entry name" value="LIS1_N"/>
</dbReference>
<dbReference type="SUPFAM" id="SSF109925">
    <property type="entry name" value="Lissencephaly-1 protein (Lis-1, PAF-AH alpha) N-terminal domain"/>
    <property type="match status" value="1"/>
</dbReference>
<dbReference type="PANTHER" id="PTHR22847">
    <property type="entry name" value="WD40 REPEAT PROTEIN"/>
    <property type="match status" value="1"/>
</dbReference>
<dbReference type="Pfam" id="PF00400">
    <property type="entry name" value="WD40"/>
    <property type="match status" value="2"/>
</dbReference>
<protein>
    <recommendedName>
        <fullName evidence="4">PAC1-like LisH-like dimerisation domain-containing protein</fullName>
    </recommendedName>
</protein>
<dbReference type="SUPFAM" id="SSF50978">
    <property type="entry name" value="WD40 repeat-like"/>
    <property type="match status" value="1"/>
</dbReference>
<sequence length="198" mass="22100">MSISLTDRQLNDLHKSILHYLYTAGYTKSYAELREEVPGMVRPSLDALPARCFMYHSKADFTPDPSASSSGLLAKKWTSVIRMQRKIIDLEARLSQALEELEHSSTGTRKRSNKEWIPSEPVKNTLVGHRDKINAVAFHPSYSVLASASVDATVRVWDWDTGELERTLKGHTKSVTDCAYDSTGKVLGECRLCPSALS</sequence>
<dbReference type="InterPro" id="IPR056795">
    <property type="entry name" value="PAC1-like_LisH-like_dom"/>
</dbReference>
<name>A0A9P7FYA9_9AGAR</name>
<dbReference type="PANTHER" id="PTHR22847:SF637">
    <property type="entry name" value="WD REPEAT DOMAIN 5B"/>
    <property type="match status" value="1"/>
</dbReference>
<keyword evidence="6" id="KW-1185">Reference proteome</keyword>
<feature type="domain" description="PAC1-like LisH-like dimerisation" evidence="4">
    <location>
        <begin position="7"/>
        <end position="37"/>
    </location>
</feature>
<keyword evidence="2" id="KW-0677">Repeat</keyword>
<dbReference type="Proteomes" id="UP000775547">
    <property type="component" value="Unassembled WGS sequence"/>
</dbReference>
<dbReference type="PROSITE" id="PS50896">
    <property type="entry name" value="LISH"/>
    <property type="match status" value="1"/>
</dbReference>